<organism evidence="1 2">
    <name type="scientific">Acinetobacter radioresistens</name>
    <dbReference type="NCBI Taxonomy" id="40216"/>
    <lineage>
        <taxon>Bacteria</taxon>
        <taxon>Pseudomonadati</taxon>
        <taxon>Pseudomonadota</taxon>
        <taxon>Gammaproteobacteria</taxon>
        <taxon>Moraxellales</taxon>
        <taxon>Moraxellaceae</taxon>
        <taxon>Acinetobacter</taxon>
    </lineage>
</organism>
<name>A0A3D3G084_ACIRA</name>
<dbReference type="EMBL" id="DPXL01000073">
    <property type="protein sequence ID" value="HCM31124.1"/>
    <property type="molecule type" value="Genomic_DNA"/>
</dbReference>
<accession>A0A3D3G084</accession>
<protein>
    <submittedName>
        <fullName evidence="1">Uncharacterized protein</fullName>
    </submittedName>
</protein>
<gene>
    <name evidence="1" type="ORF">DIC32_05590</name>
</gene>
<evidence type="ECO:0000313" key="1">
    <source>
        <dbReference type="EMBL" id="HCM31124.1"/>
    </source>
</evidence>
<reference evidence="1 2" key="1">
    <citation type="journal article" date="2018" name="Nat. Biotechnol.">
        <title>A standardized bacterial taxonomy based on genome phylogeny substantially revises the tree of life.</title>
        <authorList>
            <person name="Parks D.H."/>
            <person name="Chuvochina M."/>
            <person name="Waite D.W."/>
            <person name="Rinke C."/>
            <person name="Skarshewski A."/>
            <person name="Chaumeil P.A."/>
            <person name="Hugenholtz P."/>
        </authorList>
    </citation>
    <scope>NUCLEOTIDE SEQUENCE [LARGE SCALE GENOMIC DNA]</scope>
    <source>
        <strain evidence="1">UBA10045</strain>
    </source>
</reference>
<dbReference type="Proteomes" id="UP000262257">
    <property type="component" value="Unassembled WGS sequence"/>
</dbReference>
<sequence>MTNIQVANFIIGELHKELPFDLVLNQAETEAFLTFAEGFKGDLRLPMTCKNESTIIQINKENVDAIYLMLSTHTEQHELPETVKQSLKEIS</sequence>
<proteinExistence type="predicted"/>
<evidence type="ECO:0000313" key="2">
    <source>
        <dbReference type="Proteomes" id="UP000262257"/>
    </source>
</evidence>
<comment type="caution">
    <text evidence="1">The sequence shown here is derived from an EMBL/GenBank/DDBJ whole genome shotgun (WGS) entry which is preliminary data.</text>
</comment>
<dbReference type="AlphaFoldDB" id="A0A3D3G084"/>